<evidence type="ECO:0000313" key="2">
    <source>
        <dbReference type="EMBL" id="TYK24816.1"/>
    </source>
</evidence>
<evidence type="ECO:0000313" key="3">
    <source>
        <dbReference type="Proteomes" id="UP000321393"/>
    </source>
</evidence>
<organism evidence="1 3">
    <name type="scientific">Cucumis melo var. makuwa</name>
    <name type="common">Oriental melon</name>
    <dbReference type="NCBI Taxonomy" id="1194695"/>
    <lineage>
        <taxon>Eukaryota</taxon>
        <taxon>Viridiplantae</taxon>
        <taxon>Streptophyta</taxon>
        <taxon>Embryophyta</taxon>
        <taxon>Tracheophyta</taxon>
        <taxon>Spermatophyta</taxon>
        <taxon>Magnoliopsida</taxon>
        <taxon>eudicotyledons</taxon>
        <taxon>Gunneridae</taxon>
        <taxon>Pentapetalae</taxon>
        <taxon>rosids</taxon>
        <taxon>fabids</taxon>
        <taxon>Cucurbitales</taxon>
        <taxon>Cucurbitaceae</taxon>
        <taxon>Benincaseae</taxon>
        <taxon>Cucumis</taxon>
    </lineage>
</organism>
<evidence type="ECO:0000313" key="1">
    <source>
        <dbReference type="EMBL" id="KAA0059864.1"/>
    </source>
</evidence>
<dbReference type="AlphaFoldDB" id="A0A5A7UXU9"/>
<comment type="caution">
    <text evidence="1">The sequence shown here is derived from an EMBL/GenBank/DDBJ whole genome shotgun (WGS) entry which is preliminary data.</text>
</comment>
<protein>
    <submittedName>
        <fullName evidence="1">Uncharacterized protein</fullName>
    </submittedName>
</protein>
<evidence type="ECO:0000313" key="4">
    <source>
        <dbReference type="Proteomes" id="UP000321947"/>
    </source>
</evidence>
<sequence>MTPKRLDPRSMPLNEQFQVAVIIDKLALWKDFKNTLRHKTKELSLESLITRLRIEEEAQKHDKKEDVNIVPRKKSITVLKPNLKPKGNKMKV</sequence>
<accession>A0A5A7UXU9</accession>
<dbReference type="Proteomes" id="UP000321947">
    <property type="component" value="Unassembled WGS sequence"/>
</dbReference>
<dbReference type="Proteomes" id="UP000321393">
    <property type="component" value="Unassembled WGS sequence"/>
</dbReference>
<dbReference type="EMBL" id="SSTE01005892">
    <property type="protein sequence ID" value="KAA0059864.1"/>
    <property type="molecule type" value="Genomic_DNA"/>
</dbReference>
<dbReference type="EMBL" id="SSTD01003836">
    <property type="protein sequence ID" value="TYK24816.1"/>
    <property type="molecule type" value="Genomic_DNA"/>
</dbReference>
<gene>
    <name evidence="2" type="ORF">E5676_scaffold184G00680</name>
    <name evidence="1" type="ORF">E6C27_scaffold108G001510</name>
</gene>
<reference evidence="3 4" key="1">
    <citation type="submission" date="2019-08" db="EMBL/GenBank/DDBJ databases">
        <title>Draft genome sequences of two oriental melons (Cucumis melo L. var makuwa).</title>
        <authorList>
            <person name="Kwon S.-Y."/>
        </authorList>
    </citation>
    <scope>NUCLEOTIDE SEQUENCE [LARGE SCALE GENOMIC DNA]</scope>
    <source>
        <strain evidence="4">cv. Chang Bougi</strain>
        <strain evidence="3">cv. SW 3</strain>
        <tissue evidence="1">Leaf</tissue>
    </source>
</reference>
<dbReference type="OrthoDB" id="1300022at2759"/>
<name>A0A5A7UXU9_CUCMM</name>
<proteinExistence type="predicted"/>